<dbReference type="Gene3D" id="3.50.30.40">
    <property type="entry name" value="Ribonuclease E inhibitor RraA/RraA-like"/>
    <property type="match status" value="1"/>
</dbReference>
<sequence>MTNHDVADEIIERFRHVPVSTVYTGTIRNGYHPCYMKGVQNYTAGQKLVGRARTLRYLPPRVDLVAEIRGGVKGELDTHNLFSAWREQNNPQAPEYRAMGRCGPGDVLVCDAMGQRGAANIGDVKAIHLKMRKAEGMVTDGAIRDLDAVRTYGFKIFAAGRTATAAQGVMTEYDENVDIQCGGVLVRPGDILVGDDDGVVVVPKQAAETIVAFAEEYEEVEAHILDKVQSEGVSPGTYYPPSEEFIEQFRLKQSDKS</sequence>
<name>A0A381W518_9ZZZZ</name>
<protein>
    <submittedName>
        <fullName evidence="1">Uncharacterized protein</fullName>
    </submittedName>
</protein>
<dbReference type="InterPro" id="IPR005493">
    <property type="entry name" value="RraA/RraA-like"/>
</dbReference>
<dbReference type="InterPro" id="IPR036704">
    <property type="entry name" value="RraA/RraA-like_sf"/>
</dbReference>
<dbReference type="PANTHER" id="PTHR33254:SF4">
    <property type="entry name" value="4-HYDROXY-4-METHYL-2-OXOGLUTARATE ALDOLASE 3-RELATED"/>
    <property type="match status" value="1"/>
</dbReference>
<proteinExistence type="predicted"/>
<gene>
    <name evidence="1" type="ORF">METZ01_LOCUS100504</name>
</gene>
<dbReference type="AlphaFoldDB" id="A0A381W518"/>
<accession>A0A381W518</accession>
<evidence type="ECO:0000313" key="1">
    <source>
        <dbReference type="EMBL" id="SVA47650.1"/>
    </source>
</evidence>
<dbReference type="Pfam" id="PF03737">
    <property type="entry name" value="RraA-like"/>
    <property type="match status" value="1"/>
</dbReference>
<dbReference type="CDD" id="cd16841">
    <property type="entry name" value="RraA_family"/>
    <property type="match status" value="1"/>
</dbReference>
<dbReference type="SUPFAM" id="SSF89562">
    <property type="entry name" value="RraA-like"/>
    <property type="match status" value="1"/>
</dbReference>
<organism evidence="1">
    <name type="scientific">marine metagenome</name>
    <dbReference type="NCBI Taxonomy" id="408172"/>
    <lineage>
        <taxon>unclassified sequences</taxon>
        <taxon>metagenomes</taxon>
        <taxon>ecological metagenomes</taxon>
    </lineage>
</organism>
<reference evidence="1" key="1">
    <citation type="submission" date="2018-05" db="EMBL/GenBank/DDBJ databases">
        <authorList>
            <person name="Lanie J.A."/>
            <person name="Ng W.-L."/>
            <person name="Kazmierczak K.M."/>
            <person name="Andrzejewski T.M."/>
            <person name="Davidsen T.M."/>
            <person name="Wayne K.J."/>
            <person name="Tettelin H."/>
            <person name="Glass J.I."/>
            <person name="Rusch D."/>
            <person name="Podicherti R."/>
            <person name="Tsui H.-C.T."/>
            <person name="Winkler M.E."/>
        </authorList>
    </citation>
    <scope>NUCLEOTIDE SEQUENCE</scope>
</reference>
<dbReference type="EMBL" id="UINC01010735">
    <property type="protein sequence ID" value="SVA47650.1"/>
    <property type="molecule type" value="Genomic_DNA"/>
</dbReference>
<dbReference type="PANTHER" id="PTHR33254">
    <property type="entry name" value="4-HYDROXY-4-METHYL-2-OXOGLUTARATE ALDOLASE 3-RELATED"/>
    <property type="match status" value="1"/>
</dbReference>